<sequence>MTGAHDEDARQGAAQGEAVTVTPAGGRLRLLRTLTLRQTLITLATLVVLVSGAFGGLATAQDDDTALPEVEPGEVFDAAPLEITVERARWVTDLGDTIEAPTGRYVAVMATLTNTSDHMVGRQTLRSAVALTDLVGAVGDDGTPAERSVDVLPTIYVLDDATELTQAPPGLTYAVAFVWDQDDAVAPPDSVSFELRGHTWRAHSVDQVEDFADMTAVGSGQLEVEPDPQLEEGS</sequence>
<comment type="caution">
    <text evidence="2">The sequence shown here is derived from an EMBL/GenBank/DDBJ whole genome shotgun (WGS) entry which is preliminary data.</text>
</comment>
<protein>
    <recommendedName>
        <fullName evidence="4">DUF4352 domain-containing protein</fullName>
    </recommendedName>
</protein>
<dbReference type="RefSeq" id="WP_193636476.1">
    <property type="nucleotide sequence ID" value="NZ_JADCSA010000001.1"/>
</dbReference>
<organism evidence="2 3">
    <name type="scientific">Nocardioides malaquae</name>
    <dbReference type="NCBI Taxonomy" id="2773426"/>
    <lineage>
        <taxon>Bacteria</taxon>
        <taxon>Bacillati</taxon>
        <taxon>Actinomycetota</taxon>
        <taxon>Actinomycetes</taxon>
        <taxon>Propionibacteriales</taxon>
        <taxon>Nocardioidaceae</taxon>
        <taxon>Nocardioides</taxon>
    </lineage>
</organism>
<evidence type="ECO:0000313" key="3">
    <source>
        <dbReference type="Proteomes" id="UP000756387"/>
    </source>
</evidence>
<reference evidence="2 3" key="1">
    <citation type="submission" date="2020-10" db="EMBL/GenBank/DDBJ databases">
        <title>Nocardioides sp. isolated from sludge.</title>
        <authorList>
            <person name="Zhang X."/>
        </authorList>
    </citation>
    <scope>NUCLEOTIDE SEQUENCE [LARGE SCALE GENOMIC DNA]</scope>
    <source>
        <strain evidence="2 3">Y6</strain>
    </source>
</reference>
<evidence type="ECO:0008006" key="4">
    <source>
        <dbReference type="Google" id="ProtNLM"/>
    </source>
</evidence>
<keyword evidence="1" id="KW-0812">Transmembrane</keyword>
<feature type="transmembrane region" description="Helical" evidence="1">
    <location>
        <begin position="39"/>
        <end position="58"/>
    </location>
</feature>
<gene>
    <name evidence="2" type="ORF">IEQ44_00525</name>
</gene>
<dbReference type="EMBL" id="JADCSA010000001">
    <property type="protein sequence ID" value="MBE7323134.1"/>
    <property type="molecule type" value="Genomic_DNA"/>
</dbReference>
<evidence type="ECO:0000256" key="1">
    <source>
        <dbReference type="SAM" id="Phobius"/>
    </source>
</evidence>
<keyword evidence="3" id="KW-1185">Reference proteome</keyword>
<evidence type="ECO:0000313" key="2">
    <source>
        <dbReference type="EMBL" id="MBE7323134.1"/>
    </source>
</evidence>
<keyword evidence="1" id="KW-1133">Transmembrane helix</keyword>
<dbReference type="Proteomes" id="UP000756387">
    <property type="component" value="Unassembled WGS sequence"/>
</dbReference>
<keyword evidence="1" id="KW-0472">Membrane</keyword>
<accession>A0ABR9RNJ1</accession>
<name>A0ABR9RNJ1_9ACTN</name>
<proteinExistence type="predicted"/>